<reference evidence="2 3" key="1">
    <citation type="submission" date="2019-06" db="EMBL/GenBank/DDBJ databases">
        <authorList>
            <person name="Broberg M."/>
        </authorList>
    </citation>
    <scope>NUCLEOTIDE SEQUENCE [LARGE SCALE GENOMIC DNA]</scope>
</reference>
<evidence type="ECO:0000313" key="2">
    <source>
        <dbReference type="EMBL" id="VUC35078.1"/>
    </source>
</evidence>
<comment type="caution">
    <text evidence="2">The sequence shown here is derived from an EMBL/GenBank/DDBJ whole genome shotgun (WGS) entry which is preliminary data.</text>
</comment>
<evidence type="ECO:0000256" key="1">
    <source>
        <dbReference type="SAM" id="Phobius"/>
    </source>
</evidence>
<keyword evidence="1" id="KW-1133">Transmembrane helix</keyword>
<keyword evidence="1" id="KW-0812">Transmembrane</keyword>
<keyword evidence="1" id="KW-0472">Membrane</keyword>
<proteinExistence type="predicted"/>
<keyword evidence="3" id="KW-1185">Reference proteome</keyword>
<accession>A0ABY6UUK5</accession>
<dbReference type="Proteomes" id="UP000766486">
    <property type="component" value="Unassembled WGS sequence"/>
</dbReference>
<gene>
    <name evidence="2" type="ORF">CLO192961_LOCUS402749</name>
</gene>
<name>A0ABY6UUK5_BIOOC</name>
<evidence type="ECO:0000313" key="3">
    <source>
        <dbReference type="Proteomes" id="UP000766486"/>
    </source>
</evidence>
<organism evidence="2 3">
    <name type="scientific">Bionectria ochroleuca</name>
    <name type="common">Gliocladium roseum</name>
    <dbReference type="NCBI Taxonomy" id="29856"/>
    <lineage>
        <taxon>Eukaryota</taxon>
        <taxon>Fungi</taxon>
        <taxon>Dikarya</taxon>
        <taxon>Ascomycota</taxon>
        <taxon>Pezizomycotina</taxon>
        <taxon>Sordariomycetes</taxon>
        <taxon>Hypocreomycetidae</taxon>
        <taxon>Hypocreales</taxon>
        <taxon>Bionectriaceae</taxon>
        <taxon>Clonostachys</taxon>
    </lineage>
</organism>
<protein>
    <submittedName>
        <fullName evidence="2">Uncharacterized protein</fullName>
    </submittedName>
</protein>
<feature type="transmembrane region" description="Helical" evidence="1">
    <location>
        <begin position="304"/>
        <end position="337"/>
    </location>
</feature>
<sequence length="342" mass="39642">MSVVVASPRPPSPPTQNDIAQEIFEGGEVYSAFFKFFDYEFNQSFYSHQGSHGTIYRGVGDTVSFLKGSPRLTKREAIRRLIRHKRSGLSSQDAAEAIRLTIQLMVMVDCDPQKTWLPEERYCDFIYRCFPTSPEHSWRVRTSVRACKLQKRLRVEFRPTSDLAMHLLYDSEVPPCVYLFDKVGFLKAQLSKYDAIQMPLGMSVEECLERGSPLQLLCETIYSLQQLLFPQYDYKSKEILGKLIGEKDFDPECANYQGYRRLDGEDFRYVYWKERLRKLEEALANPPPRTRLERWLQSPSERNAFVLALLALFISIGVGLLSIALAAIQTWIAWMAWKYPVK</sequence>
<dbReference type="EMBL" id="CABFNS010000902">
    <property type="protein sequence ID" value="VUC35078.1"/>
    <property type="molecule type" value="Genomic_DNA"/>
</dbReference>